<reference evidence="3 4" key="1">
    <citation type="submission" date="2016-10" db="EMBL/GenBank/DDBJ databases">
        <authorList>
            <person name="de Groot N.N."/>
        </authorList>
    </citation>
    <scope>NUCLEOTIDE SEQUENCE [LARGE SCALE GENOMIC DNA]</scope>
    <source>
        <strain evidence="3 4">DSM 16981</strain>
    </source>
</reference>
<dbReference type="PANTHER" id="PTHR33795:SF1">
    <property type="entry name" value="INSERTION ELEMENT IS150 PROTEIN INSJ"/>
    <property type="match status" value="1"/>
</dbReference>
<feature type="non-terminal residue" evidence="3">
    <location>
        <position position="98"/>
    </location>
</feature>
<evidence type="ECO:0000256" key="1">
    <source>
        <dbReference type="ARBA" id="ARBA00038232"/>
    </source>
</evidence>
<proteinExistence type="inferred from homology"/>
<protein>
    <submittedName>
        <fullName evidence="3">Transposase and inactivated derivatives</fullName>
    </submittedName>
</protein>
<sequence>MAKYSYEFKMKVVNEYLQGKLGYRLLSKKYHIPSDNVLKEWVAVYRENGSQALQRSRQKKTYSFQFKQYAVELYLSTESSYNELALSLGIHTPSILTS</sequence>
<dbReference type="EMBL" id="FNHQ01000030">
    <property type="protein sequence ID" value="SDN21393.1"/>
    <property type="molecule type" value="Genomic_DNA"/>
</dbReference>
<name>A0A1G9ZLH6_9FIRM</name>
<feature type="domain" description="Insertion element IS150 protein InsJ-like helix-turn-helix" evidence="2">
    <location>
        <begin position="8"/>
        <end position="57"/>
    </location>
</feature>
<evidence type="ECO:0000313" key="3">
    <source>
        <dbReference type="EMBL" id="SDN21393.1"/>
    </source>
</evidence>
<gene>
    <name evidence="3" type="ORF">SAMN05660299_02342</name>
</gene>
<dbReference type="RefSeq" id="WP_218118789.1">
    <property type="nucleotide sequence ID" value="NZ_FNHQ01000030.1"/>
</dbReference>
<dbReference type="Pfam" id="PF13518">
    <property type="entry name" value="HTH_28"/>
    <property type="match status" value="1"/>
</dbReference>
<dbReference type="InterPro" id="IPR010921">
    <property type="entry name" value="Trp_repressor/repl_initiator"/>
</dbReference>
<dbReference type="Proteomes" id="UP000199309">
    <property type="component" value="Unassembled WGS sequence"/>
</dbReference>
<dbReference type="InterPro" id="IPR055247">
    <property type="entry name" value="InsJ-like_HTH"/>
</dbReference>
<evidence type="ECO:0000313" key="4">
    <source>
        <dbReference type="Proteomes" id="UP000199309"/>
    </source>
</evidence>
<accession>A0A1G9ZLH6</accession>
<dbReference type="AlphaFoldDB" id="A0A1G9ZLH6"/>
<dbReference type="InterPro" id="IPR036388">
    <property type="entry name" value="WH-like_DNA-bd_sf"/>
</dbReference>
<dbReference type="PANTHER" id="PTHR33795">
    <property type="entry name" value="INSERTION ELEMENT IS150 PROTEIN INSJ"/>
    <property type="match status" value="1"/>
</dbReference>
<keyword evidence="4" id="KW-1185">Reference proteome</keyword>
<dbReference type="GO" id="GO:0043565">
    <property type="term" value="F:sequence-specific DNA binding"/>
    <property type="evidence" value="ECO:0007669"/>
    <property type="project" value="InterPro"/>
</dbReference>
<dbReference type="Gene3D" id="1.10.10.10">
    <property type="entry name" value="Winged helix-like DNA-binding domain superfamily/Winged helix DNA-binding domain"/>
    <property type="match status" value="1"/>
</dbReference>
<dbReference type="SUPFAM" id="SSF48295">
    <property type="entry name" value="TrpR-like"/>
    <property type="match status" value="1"/>
</dbReference>
<dbReference type="InterPro" id="IPR052057">
    <property type="entry name" value="IS150/IS1296_orfA-like"/>
</dbReference>
<comment type="similarity">
    <text evidence="1">Belongs to the IS150/IS1296 orfA family.</text>
</comment>
<dbReference type="STRING" id="349095.SAMN05660299_02342"/>
<organism evidence="3 4">
    <name type="scientific">Megasphaera paucivorans</name>
    <dbReference type="NCBI Taxonomy" id="349095"/>
    <lineage>
        <taxon>Bacteria</taxon>
        <taxon>Bacillati</taxon>
        <taxon>Bacillota</taxon>
        <taxon>Negativicutes</taxon>
        <taxon>Veillonellales</taxon>
        <taxon>Veillonellaceae</taxon>
        <taxon>Megasphaera</taxon>
    </lineage>
</organism>
<evidence type="ECO:0000259" key="2">
    <source>
        <dbReference type="Pfam" id="PF13518"/>
    </source>
</evidence>